<evidence type="ECO:0000256" key="4">
    <source>
        <dbReference type="ARBA" id="ARBA00022729"/>
    </source>
</evidence>
<dbReference type="KEGG" id="cci:CC1G_15350"/>
<dbReference type="OrthoDB" id="536211at2759"/>
<feature type="domain" description="Peptidase M43 pregnancy-associated plasma-A" evidence="11">
    <location>
        <begin position="197"/>
        <end position="284"/>
    </location>
</feature>
<protein>
    <submittedName>
        <fullName evidence="12">Metalloprotease</fullName>
    </submittedName>
</protein>
<proteinExistence type="inferred from homology"/>
<evidence type="ECO:0000256" key="7">
    <source>
        <dbReference type="ARBA" id="ARBA00023049"/>
    </source>
</evidence>
<keyword evidence="6" id="KW-0862">Zinc</keyword>
<keyword evidence="2" id="KW-0645">Protease</keyword>
<dbReference type="GO" id="GO:0008237">
    <property type="term" value="F:metallopeptidase activity"/>
    <property type="evidence" value="ECO:0007669"/>
    <property type="project" value="UniProtKB-KW"/>
</dbReference>
<comment type="caution">
    <text evidence="12">The sequence shown here is derived from an EMBL/GenBank/DDBJ whole genome shotgun (WGS) entry which is preliminary data.</text>
</comment>
<evidence type="ECO:0000313" key="12">
    <source>
        <dbReference type="EMBL" id="EFI26949.1"/>
    </source>
</evidence>
<dbReference type="RefSeq" id="XP_002910443.1">
    <property type="nucleotide sequence ID" value="XM_002910397.1"/>
</dbReference>
<evidence type="ECO:0000259" key="11">
    <source>
        <dbReference type="Pfam" id="PF05572"/>
    </source>
</evidence>
<keyword evidence="8" id="KW-1015">Disulfide bond</keyword>
<feature type="region of interest" description="Disordered" evidence="9">
    <location>
        <begin position="228"/>
        <end position="253"/>
    </location>
</feature>
<feature type="chain" id="PRO_5003087500" evidence="10">
    <location>
        <begin position="23"/>
        <end position="308"/>
    </location>
</feature>
<dbReference type="SUPFAM" id="SSF55486">
    <property type="entry name" value="Metalloproteases ('zincins'), catalytic domain"/>
    <property type="match status" value="1"/>
</dbReference>
<evidence type="ECO:0000256" key="8">
    <source>
        <dbReference type="ARBA" id="ARBA00023157"/>
    </source>
</evidence>
<evidence type="ECO:0000256" key="9">
    <source>
        <dbReference type="SAM" id="MobiDB-lite"/>
    </source>
</evidence>
<keyword evidence="4 10" id="KW-0732">Signal</keyword>
<dbReference type="InterPro" id="IPR008754">
    <property type="entry name" value="Peptidase_M43"/>
</dbReference>
<evidence type="ECO:0000256" key="10">
    <source>
        <dbReference type="SAM" id="SignalP"/>
    </source>
</evidence>
<dbReference type="MEROPS" id="M43.008"/>
<dbReference type="GO" id="GO:0006508">
    <property type="term" value="P:proteolysis"/>
    <property type="evidence" value="ECO:0007669"/>
    <property type="project" value="UniProtKB-KW"/>
</dbReference>
<keyword evidence="7 12" id="KW-0482">Metalloprotease</keyword>
<keyword evidence="5" id="KW-0378">Hydrolase</keyword>
<organism evidence="12 13">
    <name type="scientific">Coprinopsis cinerea (strain Okayama-7 / 130 / ATCC MYA-4618 / FGSC 9003)</name>
    <name type="common">Inky cap fungus</name>
    <name type="synonym">Hormographiella aspergillata</name>
    <dbReference type="NCBI Taxonomy" id="240176"/>
    <lineage>
        <taxon>Eukaryota</taxon>
        <taxon>Fungi</taxon>
        <taxon>Dikarya</taxon>
        <taxon>Basidiomycota</taxon>
        <taxon>Agaricomycotina</taxon>
        <taxon>Agaricomycetes</taxon>
        <taxon>Agaricomycetidae</taxon>
        <taxon>Agaricales</taxon>
        <taxon>Agaricineae</taxon>
        <taxon>Psathyrellaceae</taxon>
        <taxon>Coprinopsis</taxon>
    </lineage>
</organism>
<dbReference type="VEuPathDB" id="FungiDB:CC1G_15350"/>
<dbReference type="CDD" id="cd04275">
    <property type="entry name" value="ZnMc_pappalysin_like"/>
    <property type="match status" value="1"/>
</dbReference>
<comment type="similarity">
    <text evidence="1">Belongs to the peptidase M43B family.</text>
</comment>
<reference evidence="12 13" key="1">
    <citation type="journal article" date="2010" name="Proc. Natl. Acad. Sci. U.S.A.">
        <title>Insights into evolution of multicellular fungi from the assembled chromosomes of the mushroom Coprinopsis cinerea (Coprinus cinereus).</title>
        <authorList>
            <person name="Stajich J.E."/>
            <person name="Wilke S.K."/>
            <person name="Ahren D."/>
            <person name="Au C.H."/>
            <person name="Birren B.W."/>
            <person name="Borodovsky M."/>
            <person name="Burns C."/>
            <person name="Canback B."/>
            <person name="Casselton L.A."/>
            <person name="Cheng C.K."/>
            <person name="Deng J."/>
            <person name="Dietrich F.S."/>
            <person name="Fargo D.C."/>
            <person name="Farman M.L."/>
            <person name="Gathman A.C."/>
            <person name="Goldberg J."/>
            <person name="Guigo R."/>
            <person name="Hoegger P.J."/>
            <person name="Hooker J.B."/>
            <person name="Huggins A."/>
            <person name="James T.Y."/>
            <person name="Kamada T."/>
            <person name="Kilaru S."/>
            <person name="Kodira C."/>
            <person name="Kues U."/>
            <person name="Kupfer D."/>
            <person name="Kwan H.S."/>
            <person name="Lomsadze A."/>
            <person name="Li W."/>
            <person name="Lilly W.W."/>
            <person name="Ma L.J."/>
            <person name="Mackey A.J."/>
            <person name="Manning G."/>
            <person name="Martin F."/>
            <person name="Muraguchi H."/>
            <person name="Natvig D.O."/>
            <person name="Palmerini H."/>
            <person name="Ramesh M.A."/>
            <person name="Rehmeyer C.J."/>
            <person name="Roe B.A."/>
            <person name="Shenoy N."/>
            <person name="Stanke M."/>
            <person name="Ter-Hovhannisyan V."/>
            <person name="Tunlid A."/>
            <person name="Velagapudi R."/>
            <person name="Vision T.J."/>
            <person name="Zeng Q."/>
            <person name="Zolan M.E."/>
            <person name="Pukkila P.J."/>
        </authorList>
    </citation>
    <scope>NUCLEOTIDE SEQUENCE [LARGE SCALE GENOMIC DNA]</scope>
    <source>
        <strain evidence="13">Okayama-7 / 130 / ATCC MYA-4618 / FGSC 9003</strain>
    </source>
</reference>
<evidence type="ECO:0000256" key="3">
    <source>
        <dbReference type="ARBA" id="ARBA00022723"/>
    </source>
</evidence>
<dbReference type="OMA" id="RTTNWYW"/>
<evidence type="ECO:0000256" key="5">
    <source>
        <dbReference type="ARBA" id="ARBA00022801"/>
    </source>
</evidence>
<dbReference type="AlphaFoldDB" id="D6RQ29"/>
<name>D6RQ29_COPC7</name>
<keyword evidence="13" id="KW-1185">Reference proteome</keyword>
<evidence type="ECO:0000313" key="13">
    <source>
        <dbReference type="Proteomes" id="UP000001861"/>
    </source>
</evidence>
<dbReference type="Proteomes" id="UP000001861">
    <property type="component" value="Unassembled WGS sequence"/>
</dbReference>
<dbReference type="GO" id="GO:0046872">
    <property type="term" value="F:metal ion binding"/>
    <property type="evidence" value="ECO:0007669"/>
    <property type="project" value="UniProtKB-KW"/>
</dbReference>
<sequence>MLFKSFVFLVSSLSLSIISVSALVSPRQTPRRGCGNEIDEATKEALEEDFRLNRVAASSSFRAAPPPPINVFFHIVSKDETPEGGNISDDVIAQQMDVLNTAFKPSGVQFRLKDVTRNVNATWFGSVAPETVEQDEMKAALRQGGAADLNVYTVGFEEGPGAGLLGYATFPSSFQFAPEDDGVVLLFSTLPGGSTPDFNLGQTLTHEVGHWVGLYHTFQGGCSGLGDEVDDTPAEASPASGCPADRDTCPGEGKDPVQNFMDYSFDSCMETFTPGQIDRLLDQIATYRTVDMLCEYHLDLHPLLTSSS</sequence>
<gene>
    <name evidence="12" type="ORF">CC1G_15350</name>
</gene>
<feature type="compositionally biased region" description="Basic and acidic residues" evidence="9">
    <location>
        <begin position="244"/>
        <end position="253"/>
    </location>
</feature>
<dbReference type="PANTHER" id="PTHR47466:SF1">
    <property type="entry name" value="METALLOPROTEASE MEP1 (AFU_ORTHOLOGUE AFUA_1G07730)-RELATED"/>
    <property type="match status" value="1"/>
</dbReference>
<evidence type="ECO:0000256" key="2">
    <source>
        <dbReference type="ARBA" id="ARBA00022670"/>
    </source>
</evidence>
<dbReference type="HOGENOM" id="CLU_048726_1_1_1"/>
<dbReference type="InParanoid" id="D6RQ29"/>
<dbReference type="InterPro" id="IPR024079">
    <property type="entry name" value="MetalloPept_cat_dom_sf"/>
</dbReference>
<dbReference type="Gene3D" id="3.40.390.10">
    <property type="entry name" value="Collagenase (Catalytic Domain)"/>
    <property type="match status" value="1"/>
</dbReference>
<dbReference type="GeneID" id="9378363"/>
<dbReference type="PANTHER" id="PTHR47466">
    <property type="match status" value="1"/>
</dbReference>
<dbReference type="EMBL" id="AACS02000010">
    <property type="protein sequence ID" value="EFI26949.1"/>
    <property type="molecule type" value="Genomic_DNA"/>
</dbReference>
<accession>D6RQ29</accession>
<feature type="signal peptide" evidence="10">
    <location>
        <begin position="1"/>
        <end position="22"/>
    </location>
</feature>
<keyword evidence="3" id="KW-0479">Metal-binding</keyword>
<dbReference type="Pfam" id="PF05572">
    <property type="entry name" value="Peptidase_M43"/>
    <property type="match status" value="1"/>
</dbReference>
<evidence type="ECO:0000256" key="6">
    <source>
        <dbReference type="ARBA" id="ARBA00022833"/>
    </source>
</evidence>
<dbReference type="eggNOG" id="ENOG502RYKG">
    <property type="taxonomic scope" value="Eukaryota"/>
</dbReference>
<evidence type="ECO:0000256" key="1">
    <source>
        <dbReference type="ARBA" id="ARBA00008721"/>
    </source>
</evidence>